<evidence type="ECO:0000256" key="3">
    <source>
        <dbReference type="SAM" id="Phobius"/>
    </source>
</evidence>
<accession>A0A1E3A4L1</accession>
<feature type="domain" description="N-acetyltransferase" evidence="4">
    <location>
        <begin position="4"/>
        <end position="149"/>
    </location>
</feature>
<dbReference type="InterPro" id="IPR016181">
    <property type="entry name" value="Acyl_CoA_acyltransferase"/>
</dbReference>
<dbReference type="GO" id="GO:0016747">
    <property type="term" value="F:acyltransferase activity, transferring groups other than amino-acyl groups"/>
    <property type="evidence" value="ECO:0007669"/>
    <property type="project" value="InterPro"/>
</dbReference>
<dbReference type="Pfam" id="PF13673">
    <property type="entry name" value="Acetyltransf_10"/>
    <property type="match status" value="1"/>
</dbReference>
<sequence length="364" mass="42166">MEIIEVSDRTPELMEQLLIIWENSVKETHLFLSEAEIADIRKCVPQALAGVPHLIVAKDDANEPVAFMGIDNRRLEMLFVSPQMRGQGVGKKLVHYGIKEYAVNEVTVNEQNPQATGFYEHIGFRVYRKTDMDEQGKPYPLLYMKLYMDSETAGKKRKKAVTAVFIIAAVVVVGVAAAVFFLISHFAEKNVVTDIREYEKYFGPQGIHQSKNTDAWEKTRESYLVLNYIFPEKLPESADVEAFYYEYYNPWDPCYLCYMVYSCDEEDYKAETERLRQISMPKDYLIYGSTGFPYPLLAVDSSSYGYIYAMTDEDQNKIIYVELTFCNYFTDIHYERVIPKEHLPIGFDAKSGNPYREEYLSQLK</sequence>
<feature type="transmembrane region" description="Helical" evidence="3">
    <location>
        <begin position="160"/>
        <end position="183"/>
    </location>
</feature>
<evidence type="ECO:0000259" key="4">
    <source>
        <dbReference type="PROSITE" id="PS51186"/>
    </source>
</evidence>
<reference evidence="5 6" key="1">
    <citation type="submission" date="2016-07" db="EMBL/GenBank/DDBJ databases">
        <title>Characterization of isolates of Eisenbergiella tayi derived from blood cultures, using whole genome sequencing.</title>
        <authorList>
            <person name="Burdz T."/>
            <person name="Wiebe D."/>
            <person name="Huynh C."/>
            <person name="Bernard K."/>
        </authorList>
    </citation>
    <scope>NUCLEOTIDE SEQUENCE [LARGE SCALE GENOMIC DNA]</scope>
    <source>
        <strain evidence="5 6">NML 110608</strain>
    </source>
</reference>
<dbReference type="RefSeq" id="WP_069153888.1">
    <property type="nucleotide sequence ID" value="NZ_MCGH01000003.1"/>
</dbReference>
<keyword evidence="3" id="KW-0472">Membrane</keyword>
<dbReference type="InterPro" id="IPR000182">
    <property type="entry name" value="GNAT_dom"/>
</dbReference>
<gene>
    <name evidence="5" type="primary">yjaB_1</name>
    <name evidence="5" type="ORF">BEI61_04213</name>
</gene>
<dbReference type="EMBL" id="MCGH01000003">
    <property type="protein sequence ID" value="ODM03417.1"/>
    <property type="molecule type" value="Genomic_DNA"/>
</dbReference>
<dbReference type="PANTHER" id="PTHR43800:SF1">
    <property type="entry name" value="PEPTIDYL-LYSINE N-ACETYLTRANSFERASE YJAB"/>
    <property type="match status" value="1"/>
</dbReference>
<evidence type="ECO:0000256" key="2">
    <source>
        <dbReference type="ARBA" id="ARBA00023315"/>
    </source>
</evidence>
<protein>
    <submittedName>
        <fullName evidence="5">Putative N-acetyltransferase YjaB</fullName>
        <ecNumber evidence="5">2.3.1.-</ecNumber>
    </submittedName>
</protein>
<evidence type="ECO:0000313" key="6">
    <source>
        <dbReference type="Proteomes" id="UP000094067"/>
    </source>
</evidence>
<dbReference type="PROSITE" id="PS51186">
    <property type="entry name" value="GNAT"/>
    <property type="match status" value="1"/>
</dbReference>
<evidence type="ECO:0000256" key="1">
    <source>
        <dbReference type="ARBA" id="ARBA00022679"/>
    </source>
</evidence>
<evidence type="ECO:0000313" key="5">
    <source>
        <dbReference type="EMBL" id="ODM03417.1"/>
    </source>
</evidence>
<organism evidence="5 6">
    <name type="scientific">Eisenbergiella tayi</name>
    <dbReference type="NCBI Taxonomy" id="1432052"/>
    <lineage>
        <taxon>Bacteria</taxon>
        <taxon>Bacillati</taxon>
        <taxon>Bacillota</taxon>
        <taxon>Clostridia</taxon>
        <taxon>Lachnospirales</taxon>
        <taxon>Lachnospiraceae</taxon>
        <taxon>Eisenbergiella</taxon>
    </lineage>
</organism>
<dbReference type="SUPFAM" id="SSF55729">
    <property type="entry name" value="Acyl-CoA N-acyltransferases (Nat)"/>
    <property type="match status" value="1"/>
</dbReference>
<dbReference type="PATRIC" id="fig|1432052.4.peg.4671"/>
<dbReference type="AlphaFoldDB" id="A0A1E3A4L1"/>
<keyword evidence="2 5" id="KW-0012">Acyltransferase</keyword>
<dbReference type="Proteomes" id="UP000094067">
    <property type="component" value="Unassembled WGS sequence"/>
</dbReference>
<dbReference type="PANTHER" id="PTHR43800">
    <property type="entry name" value="PEPTIDYL-LYSINE N-ACETYLTRANSFERASE YJAB"/>
    <property type="match status" value="1"/>
</dbReference>
<dbReference type="EC" id="2.3.1.-" evidence="5"/>
<dbReference type="Gene3D" id="3.40.630.30">
    <property type="match status" value="1"/>
</dbReference>
<comment type="caution">
    <text evidence="5">The sequence shown here is derived from an EMBL/GenBank/DDBJ whole genome shotgun (WGS) entry which is preliminary data.</text>
</comment>
<keyword evidence="1 5" id="KW-0808">Transferase</keyword>
<proteinExistence type="predicted"/>
<keyword evidence="3" id="KW-1133">Transmembrane helix</keyword>
<dbReference type="CDD" id="cd04301">
    <property type="entry name" value="NAT_SF"/>
    <property type="match status" value="1"/>
</dbReference>
<name>A0A1E3A4L1_9FIRM</name>
<keyword evidence="3" id="KW-0812">Transmembrane</keyword>